<dbReference type="GO" id="GO:0005634">
    <property type="term" value="C:nucleus"/>
    <property type="evidence" value="ECO:0007669"/>
    <property type="project" value="EnsemblFungi"/>
</dbReference>
<accession>A0A1Q2ZVU2</accession>
<dbReference type="PANTHER" id="PTHR21250">
    <property type="entry name" value="PRE-RRNA-PROCESSING PROTEIN TSR2 HOMOLOG"/>
    <property type="match status" value="1"/>
</dbReference>
<dbReference type="GO" id="GO:0043022">
    <property type="term" value="F:ribosome binding"/>
    <property type="evidence" value="ECO:0007669"/>
    <property type="project" value="EnsemblFungi"/>
</dbReference>
<dbReference type="AlphaFoldDB" id="A0A1Q2ZVU2"/>
<organism evidence="4 5">
    <name type="scientific">Zygosaccharomyces rouxii</name>
    <dbReference type="NCBI Taxonomy" id="4956"/>
    <lineage>
        <taxon>Eukaryota</taxon>
        <taxon>Fungi</taxon>
        <taxon>Dikarya</taxon>
        <taxon>Ascomycota</taxon>
        <taxon>Saccharomycotina</taxon>
        <taxon>Saccharomycetes</taxon>
        <taxon>Saccharomycetales</taxon>
        <taxon>Saccharomycetaceae</taxon>
        <taxon>Zygosaccharomyces</taxon>
    </lineage>
</organism>
<dbReference type="Pfam" id="PF10273">
    <property type="entry name" value="WGG"/>
    <property type="match status" value="1"/>
</dbReference>
<gene>
    <name evidence="4" type="ORF">ZYGR_0H04330</name>
</gene>
<keyword evidence="2" id="KW-0698">rRNA processing</keyword>
<dbReference type="OMA" id="QSNWGGP"/>
<dbReference type="GO" id="GO:0000462">
    <property type="term" value="P:maturation of SSU-rRNA from tricistronic rRNA transcript (SSU-rRNA, 5.8S rRNA, LSU-rRNA)"/>
    <property type="evidence" value="ECO:0007669"/>
    <property type="project" value="EnsemblFungi"/>
</dbReference>
<evidence type="ECO:0000313" key="4">
    <source>
        <dbReference type="EMBL" id="GAV47587.1"/>
    </source>
</evidence>
<feature type="compositionally biased region" description="Acidic residues" evidence="3">
    <location>
        <begin position="148"/>
        <end position="181"/>
    </location>
</feature>
<proteinExistence type="inferred from homology"/>
<comment type="similarity">
    <text evidence="1">Belongs to the TSR2 family.</text>
</comment>
<evidence type="ECO:0000256" key="3">
    <source>
        <dbReference type="SAM" id="MobiDB-lite"/>
    </source>
</evidence>
<dbReference type="EMBL" id="BDGX01000008">
    <property type="protein sequence ID" value="GAV47587.1"/>
    <property type="molecule type" value="Genomic_DNA"/>
</dbReference>
<dbReference type="GO" id="GO:0000463">
    <property type="term" value="P:maturation of LSU-rRNA from tricistronic rRNA transcript (SSU-rRNA, 5.8S rRNA, LSU-rRNA)"/>
    <property type="evidence" value="ECO:0007669"/>
    <property type="project" value="EnsemblFungi"/>
</dbReference>
<comment type="caution">
    <text evidence="4">The sequence shown here is derived from an EMBL/GenBank/DDBJ whole genome shotgun (WGS) entry which is preliminary data.</text>
</comment>
<evidence type="ECO:0000256" key="2">
    <source>
        <dbReference type="ARBA" id="ARBA00022552"/>
    </source>
</evidence>
<dbReference type="InterPro" id="IPR019398">
    <property type="entry name" value="Pre-rRNA_process_TSR2"/>
</dbReference>
<name>A0A1Q2ZVU2_ZYGRO</name>
<dbReference type="eggNOG" id="KOG4032">
    <property type="taxonomic scope" value="Eukaryota"/>
</dbReference>
<evidence type="ECO:0008006" key="6">
    <source>
        <dbReference type="Google" id="ProtNLM"/>
    </source>
</evidence>
<dbReference type="Proteomes" id="UP000187013">
    <property type="component" value="Unassembled WGS sequence"/>
</dbReference>
<evidence type="ECO:0000313" key="5">
    <source>
        <dbReference type="Proteomes" id="UP000187013"/>
    </source>
</evidence>
<feature type="region of interest" description="Disordered" evidence="3">
    <location>
        <begin position="141"/>
        <end position="205"/>
    </location>
</feature>
<evidence type="ECO:0000256" key="1">
    <source>
        <dbReference type="ARBA" id="ARBA00006524"/>
    </source>
</evidence>
<reference evidence="4 5" key="1">
    <citation type="submission" date="2016-08" db="EMBL/GenBank/DDBJ databases">
        <title>Draft genome sequence of allopolyploid Zygosaccharomyces rouxii.</title>
        <authorList>
            <person name="Watanabe J."/>
            <person name="Uehara K."/>
            <person name="Mogi Y."/>
            <person name="Tsukioka Y."/>
        </authorList>
    </citation>
    <scope>NUCLEOTIDE SEQUENCE [LARGE SCALE GENOMIC DNA]</scope>
    <source>
        <strain evidence="4 5">NBRC 110957</strain>
    </source>
</reference>
<dbReference type="OrthoDB" id="263560at2759"/>
<protein>
    <recommendedName>
        <fullName evidence="6">Pre-rRNA-processing protein TSR2</fullName>
    </recommendedName>
</protein>
<sequence>MEYDETVYVEAAPGAKNLTFKDEKQQARFELAIAMMIYKWDDLEIAVENGWGGPESADKRDWLSAVIVDLFKNEKIVDAAMIEETMLYAMVDEFDTNVEDDSALPIAVGIINRYKECAEGNYSVLEELYVKWNEKQKHRHHVKHVQVEEDPLNPDSSVDEDEDEVEELVDDDEDENMDEDASSSKPEPVVDEDGFELVQKKGGKR</sequence>